<dbReference type="EMBL" id="JAEPQZ010000008">
    <property type="protein sequence ID" value="KAG2177808.1"/>
    <property type="molecule type" value="Genomic_DNA"/>
</dbReference>
<feature type="chain" id="PRO_5034825430" evidence="2">
    <location>
        <begin position="26"/>
        <end position="381"/>
    </location>
</feature>
<sequence length="381" mass="42390">MMLQKPTQVIHLLILLVCLITCVEGTAMSLEVLPTTIKLDFIGVLAVTVSAISVESMLEGFMSHRGRWRCAMTGPGYLQPGLAIAVDVFKHIFTLQVCDAVNFPFRLIEKVDTKSYLLPNQKPQPLESGYLATVLARHNSSISSNWSDQRTQAMICLLRRDGVILEPGRDGSVWSNYFLWLVSMTATAAPLAVAVWQEDWWMLAFGALLVLDAILRTAYAMKADMSYKIDFDHGNQNNSGSQEEGSNNMRTTVARYGNTMCLISGSTDVVKPACRSRIVGKVVPRFLTVIYAISSILQLFANLIAVPNGGAYSQLAYLGTICVCFFMQTFCHRLRTRVGPDQHRVICSVLGTKVEAVAYMAYLIRVGKLRYIPRSRAAKWR</sequence>
<comment type="caution">
    <text evidence="3">The sequence shown here is derived from an EMBL/GenBank/DDBJ whole genome shotgun (WGS) entry which is preliminary data.</text>
</comment>
<proteinExistence type="predicted"/>
<accession>A0A8H7PQ01</accession>
<keyword evidence="4" id="KW-1185">Reference proteome</keyword>
<feature type="transmembrane region" description="Helical" evidence="1">
    <location>
        <begin position="200"/>
        <end position="219"/>
    </location>
</feature>
<gene>
    <name evidence="3" type="ORF">INT43_003055</name>
</gene>
<dbReference type="AlphaFoldDB" id="A0A8H7PQ01"/>
<keyword evidence="2" id="KW-0732">Signal</keyword>
<evidence type="ECO:0000313" key="3">
    <source>
        <dbReference type="EMBL" id="KAG2177808.1"/>
    </source>
</evidence>
<feature type="transmembrane region" description="Helical" evidence="1">
    <location>
        <begin position="177"/>
        <end position="194"/>
    </location>
</feature>
<name>A0A8H7PQ01_MORIS</name>
<keyword evidence="1" id="KW-0812">Transmembrane</keyword>
<feature type="transmembrane region" description="Helical" evidence="1">
    <location>
        <begin position="311"/>
        <end position="331"/>
    </location>
</feature>
<keyword evidence="1" id="KW-0472">Membrane</keyword>
<organism evidence="3 4">
    <name type="scientific">Mortierella isabellina</name>
    <name type="common">Filamentous fungus</name>
    <name type="synonym">Umbelopsis isabellina</name>
    <dbReference type="NCBI Taxonomy" id="91625"/>
    <lineage>
        <taxon>Eukaryota</taxon>
        <taxon>Fungi</taxon>
        <taxon>Fungi incertae sedis</taxon>
        <taxon>Mucoromycota</taxon>
        <taxon>Mucoromycotina</taxon>
        <taxon>Umbelopsidomycetes</taxon>
        <taxon>Umbelopsidales</taxon>
        <taxon>Umbelopsidaceae</taxon>
        <taxon>Umbelopsis</taxon>
    </lineage>
</organism>
<feature type="transmembrane region" description="Helical" evidence="1">
    <location>
        <begin position="286"/>
        <end position="305"/>
    </location>
</feature>
<evidence type="ECO:0000256" key="2">
    <source>
        <dbReference type="SAM" id="SignalP"/>
    </source>
</evidence>
<evidence type="ECO:0000313" key="4">
    <source>
        <dbReference type="Proteomes" id="UP000654370"/>
    </source>
</evidence>
<protein>
    <submittedName>
        <fullName evidence="3">Uncharacterized protein</fullName>
    </submittedName>
</protein>
<feature type="transmembrane region" description="Helical" evidence="1">
    <location>
        <begin position="41"/>
        <end position="62"/>
    </location>
</feature>
<reference evidence="3" key="1">
    <citation type="submission" date="2020-12" db="EMBL/GenBank/DDBJ databases">
        <title>Metabolic potential, ecology and presence of endohyphal bacteria is reflected in genomic diversity of Mucoromycotina.</title>
        <authorList>
            <person name="Muszewska A."/>
            <person name="Okrasinska A."/>
            <person name="Steczkiewicz K."/>
            <person name="Drgas O."/>
            <person name="Orlowska M."/>
            <person name="Perlinska-Lenart U."/>
            <person name="Aleksandrzak-Piekarczyk T."/>
            <person name="Szatraj K."/>
            <person name="Zielenkiewicz U."/>
            <person name="Pilsyk S."/>
            <person name="Malc E."/>
            <person name="Mieczkowski P."/>
            <person name="Kruszewska J.S."/>
            <person name="Biernat P."/>
            <person name="Pawlowska J."/>
        </authorList>
    </citation>
    <scope>NUCLEOTIDE SEQUENCE</scope>
    <source>
        <strain evidence="3">WA0000067209</strain>
    </source>
</reference>
<feature type="signal peptide" evidence="2">
    <location>
        <begin position="1"/>
        <end position="25"/>
    </location>
</feature>
<evidence type="ECO:0000256" key="1">
    <source>
        <dbReference type="SAM" id="Phobius"/>
    </source>
</evidence>
<dbReference type="Proteomes" id="UP000654370">
    <property type="component" value="Unassembled WGS sequence"/>
</dbReference>
<keyword evidence="1" id="KW-1133">Transmembrane helix</keyword>